<gene>
    <name evidence="1" type="ORF">H8E23_02030</name>
</gene>
<accession>A0A8J6NT58</accession>
<reference evidence="1 2" key="1">
    <citation type="submission" date="2020-08" db="EMBL/GenBank/DDBJ databases">
        <title>Bridging the membrane lipid divide: bacteria of the FCB group superphylum have the potential to synthesize archaeal ether lipids.</title>
        <authorList>
            <person name="Villanueva L."/>
            <person name="Von Meijenfeldt F.A.B."/>
            <person name="Westbye A.B."/>
            <person name="Yadav S."/>
            <person name="Hopmans E.C."/>
            <person name="Dutilh B.E."/>
            <person name="Sinninghe Damste J.S."/>
        </authorList>
    </citation>
    <scope>NUCLEOTIDE SEQUENCE [LARGE SCALE GENOMIC DNA]</scope>
    <source>
        <strain evidence="1">NIOZ-UU30</strain>
    </source>
</reference>
<name>A0A8J6NT58_9BACT</name>
<evidence type="ECO:0000313" key="1">
    <source>
        <dbReference type="EMBL" id="MBC8360163.1"/>
    </source>
</evidence>
<dbReference type="AlphaFoldDB" id="A0A8J6NT58"/>
<sequence>MKSKKKPGQTVTGILIPQQWDDNGNVIGVSIQAFDESEYIVKTYKRGKKLLDCINQKVKVTGKVLEREDGKLLVEVNRFEVIES</sequence>
<organism evidence="1 2">
    <name type="scientific">Candidatus Desulfatibia profunda</name>
    <dbReference type="NCBI Taxonomy" id="2841695"/>
    <lineage>
        <taxon>Bacteria</taxon>
        <taxon>Pseudomonadati</taxon>
        <taxon>Thermodesulfobacteriota</taxon>
        <taxon>Desulfobacteria</taxon>
        <taxon>Desulfobacterales</taxon>
        <taxon>Desulfobacterales incertae sedis</taxon>
        <taxon>Candidatus Desulfatibia</taxon>
    </lineage>
</organism>
<dbReference type="EMBL" id="JACNJH010000071">
    <property type="protein sequence ID" value="MBC8360163.1"/>
    <property type="molecule type" value="Genomic_DNA"/>
</dbReference>
<proteinExistence type="predicted"/>
<protein>
    <submittedName>
        <fullName evidence="1">Uncharacterized protein</fullName>
    </submittedName>
</protein>
<evidence type="ECO:0000313" key="2">
    <source>
        <dbReference type="Proteomes" id="UP000603434"/>
    </source>
</evidence>
<dbReference type="Proteomes" id="UP000603434">
    <property type="component" value="Unassembled WGS sequence"/>
</dbReference>
<comment type="caution">
    <text evidence="1">The sequence shown here is derived from an EMBL/GenBank/DDBJ whole genome shotgun (WGS) entry which is preliminary data.</text>
</comment>